<reference evidence="2 3" key="1">
    <citation type="submission" date="2020-03" db="EMBL/GenBank/DDBJ databases">
        <title>Whole genome shotgun sequence of Phytohabitans flavus NBRC 107702.</title>
        <authorList>
            <person name="Komaki H."/>
            <person name="Tamura T."/>
        </authorList>
    </citation>
    <scope>NUCLEOTIDE SEQUENCE [LARGE SCALE GENOMIC DNA]</scope>
    <source>
        <strain evidence="2 3">NBRC 107702</strain>
    </source>
</reference>
<dbReference type="PANTHER" id="PTHR43252">
    <property type="entry name" value="TRANSCRIPTIONAL REGULATOR YQJI"/>
    <property type="match status" value="1"/>
</dbReference>
<dbReference type="AlphaFoldDB" id="A0A6F8Y0B5"/>
<evidence type="ECO:0000313" key="2">
    <source>
        <dbReference type="EMBL" id="BCB79546.1"/>
    </source>
</evidence>
<dbReference type="Proteomes" id="UP000502508">
    <property type="component" value="Chromosome"/>
</dbReference>
<sequence>MPYSHALLALLAERDGYAWSLRSGIEAALGDDWVGASRSHVYTILKQLLKNGLVTAAPQPSTDHRPDITRHAITEAGRAELARWMDEATVRSAGYRDDFQIKVMAAALHGAAEIRRVCDTQRRARLEELQVLHALREEEAAADGLGTWTVEVAINYLNADLLAVDSAESRAEQIAEEIPKLLAPFLGTGGDSTSAAESVRNSA</sequence>
<dbReference type="SUPFAM" id="SSF46785">
    <property type="entry name" value="Winged helix' DNA-binding domain"/>
    <property type="match status" value="1"/>
</dbReference>
<evidence type="ECO:0000313" key="3">
    <source>
        <dbReference type="Proteomes" id="UP000502508"/>
    </source>
</evidence>
<dbReference type="Pfam" id="PF03551">
    <property type="entry name" value="PadR"/>
    <property type="match status" value="1"/>
</dbReference>
<protein>
    <submittedName>
        <fullName evidence="2">PadR family transcriptional regulator</fullName>
    </submittedName>
</protein>
<evidence type="ECO:0000259" key="1">
    <source>
        <dbReference type="Pfam" id="PF03551"/>
    </source>
</evidence>
<dbReference type="KEGG" id="pfla:Pflav_059560"/>
<proteinExistence type="predicted"/>
<dbReference type="PANTHER" id="PTHR43252:SF2">
    <property type="entry name" value="TRANSCRIPTION REGULATOR, PADR-LIKE FAMILY"/>
    <property type="match status" value="1"/>
</dbReference>
<dbReference type="InterPro" id="IPR005149">
    <property type="entry name" value="Tscrpt_reg_PadR_N"/>
</dbReference>
<accession>A0A6F8Y0B5</accession>
<dbReference type="EMBL" id="AP022870">
    <property type="protein sequence ID" value="BCB79546.1"/>
    <property type="molecule type" value="Genomic_DNA"/>
</dbReference>
<dbReference type="Gene3D" id="1.10.10.10">
    <property type="entry name" value="Winged helix-like DNA-binding domain superfamily/Winged helix DNA-binding domain"/>
    <property type="match status" value="1"/>
</dbReference>
<gene>
    <name evidence="2" type="ORF">Pflav_059560</name>
</gene>
<keyword evidence="3" id="KW-1185">Reference proteome</keyword>
<dbReference type="RefSeq" id="WP_173039542.1">
    <property type="nucleotide sequence ID" value="NZ_AP022870.1"/>
</dbReference>
<organism evidence="2 3">
    <name type="scientific">Phytohabitans flavus</name>
    <dbReference type="NCBI Taxonomy" id="1076124"/>
    <lineage>
        <taxon>Bacteria</taxon>
        <taxon>Bacillati</taxon>
        <taxon>Actinomycetota</taxon>
        <taxon>Actinomycetes</taxon>
        <taxon>Micromonosporales</taxon>
        <taxon>Micromonosporaceae</taxon>
    </lineage>
</organism>
<name>A0A6F8Y0B5_9ACTN</name>
<dbReference type="InterPro" id="IPR036390">
    <property type="entry name" value="WH_DNA-bd_sf"/>
</dbReference>
<dbReference type="InterPro" id="IPR036388">
    <property type="entry name" value="WH-like_DNA-bd_sf"/>
</dbReference>
<feature type="domain" description="Transcription regulator PadR N-terminal" evidence="1">
    <location>
        <begin position="7"/>
        <end position="82"/>
    </location>
</feature>
<reference evidence="2 3" key="2">
    <citation type="submission" date="2020-03" db="EMBL/GenBank/DDBJ databases">
        <authorList>
            <person name="Ichikawa N."/>
            <person name="Kimura A."/>
            <person name="Kitahashi Y."/>
            <person name="Uohara A."/>
        </authorList>
    </citation>
    <scope>NUCLEOTIDE SEQUENCE [LARGE SCALE GENOMIC DNA]</scope>
    <source>
        <strain evidence="2 3">NBRC 107702</strain>
    </source>
</reference>